<dbReference type="EMBL" id="FOMX01000006">
    <property type="protein sequence ID" value="SFD95456.1"/>
    <property type="molecule type" value="Genomic_DNA"/>
</dbReference>
<gene>
    <name evidence="1" type="ORF">SAMN02745121_02436</name>
</gene>
<dbReference type="RefSeq" id="WP_096326183.1">
    <property type="nucleotide sequence ID" value="NZ_FOMX01000006.1"/>
</dbReference>
<accession>A0A1I1WJX9</accession>
<reference evidence="2" key="1">
    <citation type="submission" date="2016-10" db="EMBL/GenBank/DDBJ databases">
        <authorList>
            <person name="Varghese N."/>
            <person name="Submissions S."/>
        </authorList>
    </citation>
    <scope>NUCLEOTIDE SEQUENCE [LARGE SCALE GENOMIC DNA]</scope>
    <source>
        <strain evidence="2">ATCC 25963</strain>
    </source>
</reference>
<evidence type="ECO:0008006" key="3">
    <source>
        <dbReference type="Google" id="ProtNLM"/>
    </source>
</evidence>
<dbReference type="PROSITE" id="PS51257">
    <property type="entry name" value="PROKAR_LIPOPROTEIN"/>
    <property type="match status" value="1"/>
</dbReference>
<sequence length="159" mass="16157">MSDRANDSRPGAAPSTLALLVLALAVGGGCEREDGEEAAVAACGAAESAAACEGIVKSSYRCAWVRTVVVTGDCETVDEQRCVPFAEQAVPPACLPIRGCHGSQPGQPGMLIAPAFREEAQGATRLVDRCYAEALGYDACESGAAADAAHPACACVCEP</sequence>
<keyword evidence="2" id="KW-1185">Reference proteome</keyword>
<dbReference type="AlphaFoldDB" id="A0A1I1WJX9"/>
<dbReference type="STRING" id="54.SAMN02745121_02436"/>
<proteinExistence type="predicted"/>
<name>A0A1I1WJX9_9BACT</name>
<evidence type="ECO:0000313" key="2">
    <source>
        <dbReference type="Proteomes" id="UP000199400"/>
    </source>
</evidence>
<evidence type="ECO:0000313" key="1">
    <source>
        <dbReference type="EMBL" id="SFD95456.1"/>
    </source>
</evidence>
<organism evidence="1 2">
    <name type="scientific">Nannocystis exedens</name>
    <dbReference type="NCBI Taxonomy" id="54"/>
    <lineage>
        <taxon>Bacteria</taxon>
        <taxon>Pseudomonadati</taxon>
        <taxon>Myxococcota</taxon>
        <taxon>Polyangia</taxon>
        <taxon>Nannocystales</taxon>
        <taxon>Nannocystaceae</taxon>
        <taxon>Nannocystis</taxon>
    </lineage>
</organism>
<dbReference type="Proteomes" id="UP000199400">
    <property type="component" value="Unassembled WGS sequence"/>
</dbReference>
<protein>
    <recommendedName>
        <fullName evidence="3">Lipoprotein</fullName>
    </recommendedName>
</protein>